<protein>
    <submittedName>
        <fullName evidence="1">Uncharacterized protein</fullName>
    </submittedName>
</protein>
<evidence type="ECO:0000313" key="2">
    <source>
        <dbReference type="Proteomes" id="UP000192277"/>
    </source>
</evidence>
<evidence type="ECO:0000313" key="1">
    <source>
        <dbReference type="EMBL" id="OQP49180.1"/>
    </source>
</evidence>
<comment type="caution">
    <text evidence="1">The sequence shown here is derived from an EMBL/GenBank/DDBJ whole genome shotgun (WGS) entry which is preliminary data.</text>
</comment>
<organism evidence="1 2">
    <name type="scientific">Niastella koreensis</name>
    <dbReference type="NCBI Taxonomy" id="354356"/>
    <lineage>
        <taxon>Bacteria</taxon>
        <taxon>Pseudomonadati</taxon>
        <taxon>Bacteroidota</taxon>
        <taxon>Chitinophagia</taxon>
        <taxon>Chitinophagales</taxon>
        <taxon>Chitinophagaceae</taxon>
        <taxon>Niastella</taxon>
    </lineage>
</organism>
<accession>A0ABX3NXK1</accession>
<sequence>MTKAANIMKQTKVPLFLLAFVIMLTALSAVTPNFKSKSAIKQISYYWFDPSTTWLGRQNTIANEEALTGLDESTSNPKTLVEKGWAPGNVTIVNGIPSPNTGTPDKVLYSHP</sequence>
<dbReference type="EMBL" id="LWBO01000011">
    <property type="protein sequence ID" value="OQP49180.1"/>
    <property type="molecule type" value="Genomic_DNA"/>
</dbReference>
<gene>
    <name evidence="1" type="ORF">A4D02_29750</name>
</gene>
<proteinExistence type="predicted"/>
<keyword evidence="2" id="KW-1185">Reference proteome</keyword>
<reference evidence="1 2" key="1">
    <citation type="submission" date="2016-04" db="EMBL/GenBank/DDBJ databases">
        <authorList>
            <person name="Chen L."/>
            <person name="Zhuang W."/>
            <person name="Wang G."/>
        </authorList>
    </citation>
    <scope>NUCLEOTIDE SEQUENCE [LARGE SCALE GENOMIC DNA]</scope>
    <source>
        <strain evidence="2">GR20</strain>
    </source>
</reference>
<name>A0ABX3NXK1_9BACT</name>
<dbReference type="Proteomes" id="UP000192277">
    <property type="component" value="Unassembled WGS sequence"/>
</dbReference>